<protein>
    <recommendedName>
        <fullName evidence="1">VOC domain-containing protein</fullName>
    </recommendedName>
</protein>
<organism evidence="2 3">
    <name type="scientific">Paractinoplanes atraurantiacus</name>
    <dbReference type="NCBI Taxonomy" id="1036182"/>
    <lineage>
        <taxon>Bacteria</taxon>
        <taxon>Bacillati</taxon>
        <taxon>Actinomycetota</taxon>
        <taxon>Actinomycetes</taxon>
        <taxon>Micromonosporales</taxon>
        <taxon>Micromonosporaceae</taxon>
        <taxon>Paractinoplanes</taxon>
    </lineage>
</organism>
<sequence length="223" mass="23862">MTSRILAICIEARRPRELAQFWGELLGWKASAEDPLVLRPADEGGIPVWFVPSEEDKAGPNNMHFDLTNGSEEEQARTVERALALGGRHADVGQHGDEGHVVLADPEGNEFCVIEPGNNFLAGCGTVGALNCDGSQAAGYFWSAALGWPLVWDQDQETAIQSPDGGTKITWSGPPLSPRAGKDLFLALETNDVGQLLRLGASRAGDGMLIDPDGTKFSVLTRP</sequence>
<keyword evidence="3" id="KW-1185">Reference proteome</keyword>
<dbReference type="PANTHER" id="PTHR35908">
    <property type="entry name" value="HYPOTHETICAL FUSION PROTEIN"/>
    <property type="match status" value="1"/>
</dbReference>
<feature type="domain" description="VOC" evidence="1">
    <location>
        <begin position="4"/>
        <end position="116"/>
    </location>
</feature>
<dbReference type="PROSITE" id="PS51819">
    <property type="entry name" value="VOC"/>
    <property type="match status" value="1"/>
</dbReference>
<gene>
    <name evidence="2" type="ORF">SAMN05421748_110162</name>
</gene>
<dbReference type="InterPro" id="IPR029068">
    <property type="entry name" value="Glyas_Bleomycin-R_OHBP_Dase"/>
</dbReference>
<proteinExistence type="predicted"/>
<dbReference type="RefSeq" id="WP_097322253.1">
    <property type="nucleotide sequence ID" value="NZ_OBDY01000010.1"/>
</dbReference>
<dbReference type="AlphaFoldDB" id="A0A285IQC3"/>
<evidence type="ECO:0000313" key="2">
    <source>
        <dbReference type="EMBL" id="SNY49897.1"/>
    </source>
</evidence>
<dbReference type="CDD" id="cd06587">
    <property type="entry name" value="VOC"/>
    <property type="match status" value="1"/>
</dbReference>
<dbReference type="PANTHER" id="PTHR35908:SF1">
    <property type="entry name" value="CONSERVED PROTEIN"/>
    <property type="match status" value="1"/>
</dbReference>
<dbReference type="InterPro" id="IPR041581">
    <property type="entry name" value="Glyoxalase_6"/>
</dbReference>
<dbReference type="OrthoDB" id="3212826at2"/>
<dbReference type="InterPro" id="IPR037523">
    <property type="entry name" value="VOC_core"/>
</dbReference>
<dbReference type="Proteomes" id="UP000219612">
    <property type="component" value="Unassembled WGS sequence"/>
</dbReference>
<dbReference type="Pfam" id="PF18029">
    <property type="entry name" value="Glyoxalase_6"/>
    <property type="match status" value="2"/>
</dbReference>
<dbReference type="Gene3D" id="3.10.180.10">
    <property type="entry name" value="2,3-Dihydroxybiphenyl 1,2-Dioxygenase, domain 1"/>
    <property type="match status" value="2"/>
</dbReference>
<evidence type="ECO:0000313" key="3">
    <source>
        <dbReference type="Proteomes" id="UP000219612"/>
    </source>
</evidence>
<reference evidence="2 3" key="1">
    <citation type="submission" date="2017-09" db="EMBL/GenBank/DDBJ databases">
        <authorList>
            <person name="Ehlers B."/>
            <person name="Leendertz F.H."/>
        </authorList>
    </citation>
    <scope>NUCLEOTIDE SEQUENCE [LARGE SCALE GENOMIC DNA]</scope>
    <source>
        <strain evidence="2 3">CGMCC 4.6857</strain>
    </source>
</reference>
<accession>A0A285IQC3</accession>
<name>A0A285IQC3_9ACTN</name>
<dbReference type="SUPFAM" id="SSF54593">
    <property type="entry name" value="Glyoxalase/Bleomycin resistance protein/Dihydroxybiphenyl dioxygenase"/>
    <property type="match status" value="2"/>
</dbReference>
<evidence type="ECO:0000259" key="1">
    <source>
        <dbReference type="PROSITE" id="PS51819"/>
    </source>
</evidence>
<dbReference type="EMBL" id="OBDY01000010">
    <property type="protein sequence ID" value="SNY49897.1"/>
    <property type="molecule type" value="Genomic_DNA"/>
</dbReference>